<dbReference type="SUPFAM" id="SSF53244">
    <property type="entry name" value="MurD-like peptide ligases, peptide-binding domain"/>
    <property type="match status" value="1"/>
</dbReference>
<reference evidence="7" key="1">
    <citation type="submission" date="2020-05" db="EMBL/GenBank/DDBJ databases">
        <authorList>
            <person name="Chiriac C."/>
            <person name="Salcher M."/>
            <person name="Ghai R."/>
            <person name="Kavagutti S V."/>
        </authorList>
    </citation>
    <scope>NUCLEOTIDE SEQUENCE</scope>
</reference>
<feature type="domain" description="Mur ligase C-terminal" evidence="5">
    <location>
        <begin position="396"/>
        <end position="512"/>
    </location>
</feature>
<keyword evidence="4" id="KW-1133">Transmembrane helix</keyword>
<dbReference type="InterPro" id="IPR004101">
    <property type="entry name" value="Mur_ligase_C"/>
</dbReference>
<evidence type="ECO:0000256" key="3">
    <source>
        <dbReference type="ARBA" id="ARBA00022840"/>
    </source>
</evidence>
<keyword evidence="4" id="KW-0472">Membrane</keyword>
<sequence>MTRAWQCIGLFFALIAIGAQGVRWLRVLQREHYEPEALSRFFIRWAIFRLPSPSNRNQIAPSQSLGDWPIVAALCAALGLTGFGGVALAAAVAYGWWLPRGLSRRGRTSPLNWTRRLKTVAFVATVIELFILTVGYFGPDFYFSLAIAIGFVPVVIQLAAEITAPLENRFAQKFVDQAARRLAEVNPTVVAITGSFGKTSTKHHLAELLGGRHGVVPTPRSFNNRAGLSRAINENLVSGTSVFIAEMGTYGPGEIRALCDWCPPEIAIVTSIGPVHLERMGTLDVINQAKFEITERAHTVILNIDDARLAAWVPILEAAGKKVVTAGSKTQGAQVRVILEQERWKILRDDVTVAEVLPVAGIHETNLACAIAACFELGGDPYEVATRISHLTAAQHRLTVVRAPSGLTIIDDTFNANPASATAALELLESIPVTGRRVVITPGLIELGSEQVSENEALGRAIKAAGASMVVVARTNARALTTGFDGEHLRFDIREEAVAWVRANLGETDLVLYLNDLPDHYP</sequence>
<organism evidence="7">
    <name type="scientific">freshwater metagenome</name>
    <dbReference type="NCBI Taxonomy" id="449393"/>
    <lineage>
        <taxon>unclassified sequences</taxon>
        <taxon>metagenomes</taxon>
        <taxon>ecological metagenomes</taxon>
    </lineage>
</organism>
<evidence type="ECO:0000259" key="5">
    <source>
        <dbReference type="Pfam" id="PF02875"/>
    </source>
</evidence>
<accession>A0A6J6VYT8</accession>
<feature type="domain" description="Mur ligase central" evidence="6">
    <location>
        <begin position="192"/>
        <end position="373"/>
    </location>
</feature>
<keyword evidence="3" id="KW-0067">ATP-binding</keyword>
<evidence type="ECO:0000256" key="1">
    <source>
        <dbReference type="ARBA" id="ARBA00022598"/>
    </source>
</evidence>
<dbReference type="Pfam" id="PF02875">
    <property type="entry name" value="Mur_ligase_C"/>
    <property type="match status" value="1"/>
</dbReference>
<dbReference type="InterPro" id="IPR051046">
    <property type="entry name" value="MurCDEF_CellWall_CoF430Synth"/>
</dbReference>
<dbReference type="Gene3D" id="3.40.1190.10">
    <property type="entry name" value="Mur-like, catalytic domain"/>
    <property type="match status" value="1"/>
</dbReference>
<feature type="transmembrane region" description="Helical" evidence="4">
    <location>
        <begin position="70"/>
        <end position="98"/>
    </location>
</feature>
<dbReference type="Gene3D" id="3.90.190.20">
    <property type="entry name" value="Mur ligase, C-terminal domain"/>
    <property type="match status" value="1"/>
</dbReference>
<proteinExistence type="predicted"/>
<keyword evidence="2" id="KW-0547">Nucleotide-binding</keyword>
<dbReference type="Pfam" id="PF08245">
    <property type="entry name" value="Mur_ligase_M"/>
    <property type="match status" value="1"/>
</dbReference>
<gene>
    <name evidence="7" type="ORF">UFOPK2958_00205</name>
</gene>
<feature type="transmembrane region" description="Helical" evidence="4">
    <location>
        <begin position="119"/>
        <end position="137"/>
    </location>
</feature>
<keyword evidence="1" id="KW-0436">Ligase</keyword>
<name>A0A6J6VYT8_9ZZZZ</name>
<protein>
    <submittedName>
        <fullName evidence="7">Unannotated protein</fullName>
    </submittedName>
</protein>
<evidence type="ECO:0000313" key="7">
    <source>
        <dbReference type="EMBL" id="CAB4776175.1"/>
    </source>
</evidence>
<evidence type="ECO:0000256" key="4">
    <source>
        <dbReference type="SAM" id="Phobius"/>
    </source>
</evidence>
<dbReference type="PANTHER" id="PTHR43024:SF1">
    <property type="entry name" value="UDP-N-ACETYLMURAMOYL-TRIPEPTIDE--D-ALANYL-D-ALANINE LIGASE"/>
    <property type="match status" value="1"/>
</dbReference>
<evidence type="ECO:0000256" key="2">
    <source>
        <dbReference type="ARBA" id="ARBA00022741"/>
    </source>
</evidence>
<dbReference type="GO" id="GO:0016881">
    <property type="term" value="F:acid-amino acid ligase activity"/>
    <property type="evidence" value="ECO:0007669"/>
    <property type="project" value="InterPro"/>
</dbReference>
<keyword evidence="4" id="KW-0812">Transmembrane</keyword>
<dbReference type="InterPro" id="IPR013221">
    <property type="entry name" value="Mur_ligase_cen"/>
</dbReference>
<dbReference type="PANTHER" id="PTHR43024">
    <property type="entry name" value="UDP-N-ACETYLMURAMOYL-TRIPEPTIDE--D-ALANYL-D-ALANINE LIGASE"/>
    <property type="match status" value="1"/>
</dbReference>
<dbReference type="SUPFAM" id="SSF53623">
    <property type="entry name" value="MurD-like peptide ligases, catalytic domain"/>
    <property type="match status" value="1"/>
</dbReference>
<dbReference type="GO" id="GO:0005524">
    <property type="term" value="F:ATP binding"/>
    <property type="evidence" value="ECO:0007669"/>
    <property type="project" value="UniProtKB-KW"/>
</dbReference>
<evidence type="ECO:0000259" key="6">
    <source>
        <dbReference type="Pfam" id="PF08245"/>
    </source>
</evidence>
<dbReference type="EMBL" id="CAFAAB010000012">
    <property type="protein sequence ID" value="CAB4776175.1"/>
    <property type="molecule type" value="Genomic_DNA"/>
</dbReference>
<dbReference type="AlphaFoldDB" id="A0A6J6VYT8"/>
<dbReference type="InterPro" id="IPR036565">
    <property type="entry name" value="Mur-like_cat_sf"/>
</dbReference>
<dbReference type="InterPro" id="IPR036615">
    <property type="entry name" value="Mur_ligase_C_dom_sf"/>
</dbReference>